<reference evidence="1" key="1">
    <citation type="submission" date="2023-05" db="EMBL/GenBank/DDBJ databases">
        <title>Colonisation of extended spectrum b-lactamase- and carbapenemase-producing bacteria on hospital surfaces from low- and middle-income countries.</title>
        <authorList>
            <person name="Nieto-Rosado M."/>
            <person name="Sands K."/>
            <person name="Iregbu K."/>
            <person name="Zahra R."/>
            <person name="Mazarati J.B."/>
            <person name="Mehtar S."/>
            <person name="Barnards-Group B."/>
            <person name="Walsh T.R."/>
        </authorList>
    </citation>
    <scope>NUCLEOTIDE SEQUENCE</scope>
    <source>
        <strain evidence="1">PP-E493</strain>
    </source>
</reference>
<dbReference type="EMBL" id="JASGOQ010000003">
    <property type="protein sequence ID" value="MDV5393136.1"/>
    <property type="molecule type" value="Genomic_DNA"/>
</dbReference>
<dbReference type="RefSeq" id="WP_259476988.1">
    <property type="nucleotide sequence ID" value="NZ_CP091834.1"/>
</dbReference>
<accession>A0AAE4Q2A8</accession>
<evidence type="ECO:0000313" key="1">
    <source>
        <dbReference type="EMBL" id="MDV5393136.1"/>
    </source>
</evidence>
<evidence type="ECO:0000313" key="2">
    <source>
        <dbReference type="Proteomes" id="UP001187859"/>
    </source>
</evidence>
<dbReference type="AlphaFoldDB" id="A0AAE4Q2A8"/>
<proteinExistence type="predicted"/>
<organism evidence="1 2">
    <name type="scientific">Shewanella xiamenensis</name>
    <dbReference type="NCBI Taxonomy" id="332186"/>
    <lineage>
        <taxon>Bacteria</taxon>
        <taxon>Pseudomonadati</taxon>
        <taxon>Pseudomonadota</taxon>
        <taxon>Gammaproteobacteria</taxon>
        <taxon>Alteromonadales</taxon>
        <taxon>Shewanellaceae</taxon>
        <taxon>Shewanella</taxon>
    </lineage>
</organism>
<name>A0AAE4Q2A8_9GAMM</name>
<gene>
    <name evidence="1" type="ORF">QM089_23390</name>
</gene>
<protein>
    <submittedName>
        <fullName evidence="1">Uncharacterized protein</fullName>
    </submittedName>
</protein>
<sequence length="406" mass="45690">MARFVIPSKPEIRKRKVIRSYLKNQSGGYMASLCPDLKDDQVQLIVRKSERSLECDALAYQYGKRHRNFVAIGRASNDDDPLKSTLTFIFVKDFSITATYEAKMQDAFISVFKKAVTSHDSRIVATEGIDLGLICSLAKAEQAKLHIGHEQVEPSILELFTYSTVSELLASNGRTFSESMLNLTYAGLFGLTAFGAYKFYQSMQVEQVEYKTSDEWKSYRDALTGRHVVEDLNNAISTFATFEGLKSWSVEKYRSNEVNFSIELAKQSDVATYTDLILWSRQRELKEVAISGDGLATFESALPESKSGDYFKAFKKYQIDTVLNIAQLNDLLAIHGQQAVEISSIEPVDKYKAVSLTLNLENLTVMQISDIYAVFANIPLISIDLSIDKVDQTTFKITHKMRLVGI</sequence>
<comment type="caution">
    <text evidence="1">The sequence shown here is derived from an EMBL/GenBank/DDBJ whole genome shotgun (WGS) entry which is preliminary data.</text>
</comment>
<dbReference type="Proteomes" id="UP001187859">
    <property type="component" value="Unassembled WGS sequence"/>
</dbReference>